<proteinExistence type="predicted"/>
<sequence length="178" mass="20277">MPRLFGGKVRGTVGIGQVDCCGQGKHRSGGLILMWRSSVTVEILSFSNNHIDIKVTTEEVKESLWVSCVYGFPESDLKFRTLDIISQLKKDTNVAWLLLGDMNQVFCLEGKVGGNPVNMNEVNRARNCIDQVALKDMDFCGYRFTWSNKRKIPHTVEERVDRALGNQRWHDLWHLLVP</sequence>
<evidence type="ECO:0008006" key="3">
    <source>
        <dbReference type="Google" id="ProtNLM"/>
    </source>
</evidence>
<dbReference type="Gene3D" id="3.60.10.10">
    <property type="entry name" value="Endonuclease/exonuclease/phosphatase"/>
    <property type="match status" value="1"/>
</dbReference>
<dbReference type="InterPro" id="IPR036691">
    <property type="entry name" value="Endo/exonu/phosph_ase_sf"/>
</dbReference>
<comment type="caution">
    <text evidence="1">The sequence shown here is derived from an EMBL/GenBank/DDBJ whole genome shotgun (WGS) entry which is preliminary data.</text>
</comment>
<dbReference type="AlphaFoldDB" id="A0AAN9HZ10"/>
<organism evidence="1 2">
    <name type="scientific">Crotalaria pallida</name>
    <name type="common">Smooth rattlebox</name>
    <name type="synonym">Crotalaria striata</name>
    <dbReference type="NCBI Taxonomy" id="3830"/>
    <lineage>
        <taxon>Eukaryota</taxon>
        <taxon>Viridiplantae</taxon>
        <taxon>Streptophyta</taxon>
        <taxon>Embryophyta</taxon>
        <taxon>Tracheophyta</taxon>
        <taxon>Spermatophyta</taxon>
        <taxon>Magnoliopsida</taxon>
        <taxon>eudicotyledons</taxon>
        <taxon>Gunneridae</taxon>
        <taxon>Pentapetalae</taxon>
        <taxon>rosids</taxon>
        <taxon>fabids</taxon>
        <taxon>Fabales</taxon>
        <taxon>Fabaceae</taxon>
        <taxon>Papilionoideae</taxon>
        <taxon>50 kb inversion clade</taxon>
        <taxon>genistoids sensu lato</taxon>
        <taxon>core genistoids</taxon>
        <taxon>Crotalarieae</taxon>
        <taxon>Crotalaria</taxon>
    </lineage>
</organism>
<accession>A0AAN9HZ10</accession>
<dbReference type="PANTHER" id="PTHR33710">
    <property type="entry name" value="BNAC02G09200D PROTEIN"/>
    <property type="match status" value="1"/>
</dbReference>
<evidence type="ECO:0000313" key="2">
    <source>
        <dbReference type="Proteomes" id="UP001372338"/>
    </source>
</evidence>
<dbReference type="SUPFAM" id="SSF56219">
    <property type="entry name" value="DNase I-like"/>
    <property type="match status" value="1"/>
</dbReference>
<dbReference type="EMBL" id="JAYWIO010000005">
    <property type="protein sequence ID" value="KAK7259522.1"/>
    <property type="molecule type" value="Genomic_DNA"/>
</dbReference>
<name>A0AAN9HZ10_CROPI</name>
<dbReference type="PANTHER" id="PTHR33710:SF71">
    <property type="entry name" value="ENDONUCLEASE_EXONUCLEASE_PHOSPHATASE DOMAIN-CONTAINING PROTEIN"/>
    <property type="match status" value="1"/>
</dbReference>
<dbReference type="Proteomes" id="UP001372338">
    <property type="component" value="Unassembled WGS sequence"/>
</dbReference>
<evidence type="ECO:0000313" key="1">
    <source>
        <dbReference type="EMBL" id="KAK7259522.1"/>
    </source>
</evidence>
<reference evidence="1 2" key="1">
    <citation type="submission" date="2024-01" db="EMBL/GenBank/DDBJ databases">
        <title>The genomes of 5 underutilized Papilionoideae crops provide insights into root nodulation and disease resistanc.</title>
        <authorList>
            <person name="Yuan L."/>
        </authorList>
    </citation>
    <scope>NUCLEOTIDE SEQUENCE [LARGE SCALE GENOMIC DNA]</scope>
    <source>
        <strain evidence="1">ZHUSHIDOU_FW_LH</strain>
        <tissue evidence="1">Leaf</tissue>
    </source>
</reference>
<gene>
    <name evidence="1" type="ORF">RIF29_25131</name>
</gene>
<keyword evidence="2" id="KW-1185">Reference proteome</keyword>
<protein>
    <recommendedName>
        <fullName evidence="3">Endonuclease/exonuclease/phosphatase</fullName>
    </recommendedName>
</protein>